<evidence type="ECO:0000259" key="7">
    <source>
        <dbReference type="PROSITE" id="PS50893"/>
    </source>
</evidence>
<evidence type="ECO:0000313" key="8">
    <source>
        <dbReference type="EMBL" id="QBK32008.1"/>
    </source>
</evidence>
<dbReference type="Gene3D" id="3.40.50.300">
    <property type="entry name" value="P-loop containing nucleotide triphosphate hydrolases"/>
    <property type="match status" value="2"/>
</dbReference>
<organism evidence="8 9">
    <name type="scientific">Roseitalea porphyridii</name>
    <dbReference type="NCBI Taxonomy" id="1852022"/>
    <lineage>
        <taxon>Bacteria</taxon>
        <taxon>Pseudomonadati</taxon>
        <taxon>Pseudomonadota</taxon>
        <taxon>Alphaproteobacteria</taxon>
        <taxon>Hyphomicrobiales</taxon>
        <taxon>Ahrensiaceae</taxon>
        <taxon>Roseitalea</taxon>
    </lineage>
</organism>
<sequence length="509" mass="54002">MTDRPILELRSVTRTFPGVVAMDDVSIAFRPGEVHAVIGENGAGKSTMMNVLAGELQPDAGAILVDGKKVGISDALASQMLGIRIVFQELSLCHNLTVGENVLLSTFADRPPLSILARNGAARAAAEPLAKLGLTDVATDTPVATLSVAQQQLVEIARAISQHVRILVLDEPNSALSPRESARLFEVIRTLKAQGVTIIYVSHHLEEVLALADRISVMRDGRLVRTIDNDPEVDVDLLVTHMVGRQVNAADQYALRPEAHNHLGEPVLDVRDLSVAGNIRHASFTLSQGEILGVAGLPDSGKDILADAIFGLAPRGGTIEIGGIRLPPGRPPHSIAAGISLIPADRRAAGALLSMTVAENAVSAALRRFTRHGFLRHRPIRDTAADYVGKLDARIASLGQKIATLSGGNQQKIILARGLVTGPRVLILHEPTRGIDVGAKAEIYSILKALAADGLAILMISSELPEIMLHSSRVIVMADQVIMGQLSGADITEEAIMALATRKEAVRAA</sequence>
<dbReference type="InterPro" id="IPR003439">
    <property type="entry name" value="ABC_transporter-like_ATP-bd"/>
</dbReference>
<dbReference type="GeneID" id="90768865"/>
<dbReference type="CDD" id="cd03215">
    <property type="entry name" value="ABC_Carb_Monos_II"/>
    <property type="match status" value="1"/>
</dbReference>
<dbReference type="InterPro" id="IPR017871">
    <property type="entry name" value="ABC_transporter-like_CS"/>
</dbReference>
<dbReference type="GO" id="GO:0016887">
    <property type="term" value="F:ATP hydrolysis activity"/>
    <property type="evidence" value="ECO:0007669"/>
    <property type="project" value="InterPro"/>
</dbReference>
<dbReference type="InterPro" id="IPR003593">
    <property type="entry name" value="AAA+_ATPase"/>
</dbReference>
<evidence type="ECO:0000256" key="5">
    <source>
        <dbReference type="ARBA" id="ARBA00022741"/>
    </source>
</evidence>
<evidence type="ECO:0000256" key="1">
    <source>
        <dbReference type="ARBA" id="ARBA00005417"/>
    </source>
</evidence>
<keyword evidence="4" id="KW-0677">Repeat</keyword>
<evidence type="ECO:0000256" key="2">
    <source>
        <dbReference type="ARBA" id="ARBA00022448"/>
    </source>
</evidence>
<feature type="domain" description="ABC transporter" evidence="7">
    <location>
        <begin position="7"/>
        <end position="245"/>
    </location>
</feature>
<name>A0A4V1A4B2_9HYPH</name>
<dbReference type="SUPFAM" id="SSF52540">
    <property type="entry name" value="P-loop containing nucleoside triphosphate hydrolases"/>
    <property type="match status" value="2"/>
</dbReference>
<dbReference type="InterPro" id="IPR050107">
    <property type="entry name" value="ABC_carbohydrate_import_ATPase"/>
</dbReference>
<dbReference type="PANTHER" id="PTHR43790">
    <property type="entry name" value="CARBOHYDRATE TRANSPORT ATP-BINDING PROTEIN MG119-RELATED"/>
    <property type="match status" value="1"/>
</dbReference>
<dbReference type="GO" id="GO:0005524">
    <property type="term" value="F:ATP binding"/>
    <property type="evidence" value="ECO:0007669"/>
    <property type="project" value="UniProtKB-KW"/>
</dbReference>
<evidence type="ECO:0000313" key="9">
    <source>
        <dbReference type="Proteomes" id="UP000293719"/>
    </source>
</evidence>
<dbReference type="InterPro" id="IPR027417">
    <property type="entry name" value="P-loop_NTPase"/>
</dbReference>
<dbReference type="KEGG" id="rpod:E0E05_16285"/>
<dbReference type="PANTHER" id="PTHR43790:SF9">
    <property type="entry name" value="GALACTOFURANOSE TRANSPORTER ATP-BINDING PROTEIN YTFR"/>
    <property type="match status" value="1"/>
</dbReference>
<dbReference type="Proteomes" id="UP000293719">
    <property type="component" value="Chromosome"/>
</dbReference>
<dbReference type="PROSITE" id="PS50893">
    <property type="entry name" value="ABC_TRANSPORTER_2"/>
    <property type="match status" value="2"/>
</dbReference>
<keyword evidence="5" id="KW-0547">Nucleotide-binding</keyword>
<protein>
    <submittedName>
        <fullName evidence="8">Sugar ABC transporter ATP-binding protein</fullName>
    </submittedName>
</protein>
<dbReference type="Pfam" id="PF00005">
    <property type="entry name" value="ABC_tran"/>
    <property type="match status" value="2"/>
</dbReference>
<comment type="similarity">
    <text evidence="1">Belongs to the ABC transporter superfamily.</text>
</comment>
<evidence type="ECO:0000256" key="6">
    <source>
        <dbReference type="ARBA" id="ARBA00022840"/>
    </source>
</evidence>
<accession>A0A4V1A4B2</accession>
<reference evidence="8 9" key="1">
    <citation type="journal article" date="2017" name="Int. J. Syst. Evol. Microbiol.">
        <title>Roseitalea porphyridii gen. nov., sp. nov., isolated from a red alga, and reclassification of Hoeflea suaedae Chung et al. 2013 as Pseudohoeflea suaedae gen. nov., comb. nov.</title>
        <authorList>
            <person name="Hyeon J.W."/>
            <person name="Jeong S.E."/>
            <person name="Baek K."/>
            <person name="Jeon C.O."/>
        </authorList>
    </citation>
    <scope>NUCLEOTIDE SEQUENCE [LARGE SCALE GENOMIC DNA]</scope>
    <source>
        <strain evidence="8 9">MA7-20</strain>
    </source>
</reference>
<evidence type="ECO:0000256" key="4">
    <source>
        <dbReference type="ARBA" id="ARBA00022737"/>
    </source>
</evidence>
<gene>
    <name evidence="8" type="ORF">E0E05_16285</name>
</gene>
<evidence type="ECO:0000256" key="3">
    <source>
        <dbReference type="ARBA" id="ARBA00022597"/>
    </source>
</evidence>
<dbReference type="RefSeq" id="WP_131617652.1">
    <property type="nucleotide sequence ID" value="NZ_CP036532.1"/>
</dbReference>
<keyword evidence="6 8" id="KW-0067">ATP-binding</keyword>
<dbReference type="AlphaFoldDB" id="A0A4V1A4B2"/>
<proteinExistence type="inferred from homology"/>
<dbReference type="SMART" id="SM00382">
    <property type="entry name" value="AAA"/>
    <property type="match status" value="2"/>
</dbReference>
<dbReference type="EMBL" id="CP036532">
    <property type="protein sequence ID" value="QBK32008.1"/>
    <property type="molecule type" value="Genomic_DNA"/>
</dbReference>
<keyword evidence="2" id="KW-0813">Transport</keyword>
<dbReference type="OrthoDB" id="9805029at2"/>
<dbReference type="PROSITE" id="PS00211">
    <property type="entry name" value="ABC_TRANSPORTER_1"/>
    <property type="match status" value="1"/>
</dbReference>
<keyword evidence="9" id="KW-1185">Reference proteome</keyword>
<dbReference type="CDD" id="cd03216">
    <property type="entry name" value="ABC_Carb_Monos_I"/>
    <property type="match status" value="1"/>
</dbReference>
<keyword evidence="3" id="KW-0762">Sugar transport</keyword>
<feature type="domain" description="ABC transporter" evidence="7">
    <location>
        <begin position="263"/>
        <end position="504"/>
    </location>
</feature>